<organism evidence="1 2">
    <name type="scientific">Rhododendron molle</name>
    <name type="common">Chinese azalea</name>
    <name type="synonym">Azalea mollis</name>
    <dbReference type="NCBI Taxonomy" id="49168"/>
    <lineage>
        <taxon>Eukaryota</taxon>
        <taxon>Viridiplantae</taxon>
        <taxon>Streptophyta</taxon>
        <taxon>Embryophyta</taxon>
        <taxon>Tracheophyta</taxon>
        <taxon>Spermatophyta</taxon>
        <taxon>Magnoliopsida</taxon>
        <taxon>eudicotyledons</taxon>
        <taxon>Gunneridae</taxon>
        <taxon>Pentapetalae</taxon>
        <taxon>asterids</taxon>
        <taxon>Ericales</taxon>
        <taxon>Ericaceae</taxon>
        <taxon>Ericoideae</taxon>
        <taxon>Rhodoreae</taxon>
        <taxon>Rhododendron</taxon>
    </lineage>
</organism>
<proteinExistence type="predicted"/>
<keyword evidence="2" id="KW-1185">Reference proteome</keyword>
<accession>A0ACC0NSU5</accession>
<protein>
    <submittedName>
        <fullName evidence="1">Uncharacterized protein</fullName>
    </submittedName>
</protein>
<name>A0ACC0NSU5_RHOML</name>
<dbReference type="EMBL" id="CM046392">
    <property type="protein sequence ID" value="KAI8555879.1"/>
    <property type="molecule type" value="Genomic_DNA"/>
</dbReference>
<evidence type="ECO:0000313" key="1">
    <source>
        <dbReference type="EMBL" id="KAI8555879.1"/>
    </source>
</evidence>
<dbReference type="Proteomes" id="UP001062846">
    <property type="component" value="Chromosome 5"/>
</dbReference>
<comment type="caution">
    <text evidence="1">The sequence shown here is derived from an EMBL/GenBank/DDBJ whole genome shotgun (WGS) entry which is preliminary data.</text>
</comment>
<evidence type="ECO:0000313" key="2">
    <source>
        <dbReference type="Proteomes" id="UP001062846"/>
    </source>
</evidence>
<sequence>MWNESFLRGEKNCKALNKVTEILPNATTGIRIHALLSPNTRYNTAPKATIVDKMETNRVMRPVINLLGKVYRKSSSA</sequence>
<reference evidence="1" key="1">
    <citation type="submission" date="2022-02" db="EMBL/GenBank/DDBJ databases">
        <title>Plant Genome Project.</title>
        <authorList>
            <person name="Zhang R.-G."/>
        </authorList>
    </citation>
    <scope>NUCLEOTIDE SEQUENCE</scope>
    <source>
        <strain evidence="1">AT1</strain>
    </source>
</reference>
<gene>
    <name evidence="1" type="ORF">RHMOL_Rhmol05G0207900</name>
</gene>